<dbReference type="RefSeq" id="WP_147154238.1">
    <property type="nucleotide sequence ID" value="NZ_BKAJ01000112.1"/>
</dbReference>
<dbReference type="SUPFAM" id="SSF51556">
    <property type="entry name" value="Metallo-dependent hydrolases"/>
    <property type="match status" value="1"/>
</dbReference>
<proteinExistence type="predicted"/>
<feature type="domain" description="Amidohydrolase-related" evidence="1">
    <location>
        <begin position="7"/>
        <end position="267"/>
    </location>
</feature>
<evidence type="ECO:0000313" key="2">
    <source>
        <dbReference type="EMBL" id="GEP58849.1"/>
    </source>
</evidence>
<dbReference type="AlphaFoldDB" id="A0A512NIS5"/>
<dbReference type="InterPro" id="IPR006680">
    <property type="entry name" value="Amidohydro-rel"/>
</dbReference>
<organism evidence="2 3">
    <name type="scientific">Reyranella soli</name>
    <dbReference type="NCBI Taxonomy" id="1230389"/>
    <lineage>
        <taxon>Bacteria</taxon>
        <taxon>Pseudomonadati</taxon>
        <taxon>Pseudomonadota</taxon>
        <taxon>Alphaproteobacteria</taxon>
        <taxon>Hyphomicrobiales</taxon>
        <taxon>Reyranellaceae</taxon>
        <taxon>Reyranella</taxon>
    </lineage>
</organism>
<dbReference type="PANTHER" id="PTHR35563">
    <property type="entry name" value="BARREL METAL-DEPENDENT HYDROLASE, PUTATIVE (AFU_ORTHOLOGUE AFUA_1G16240)-RELATED"/>
    <property type="match status" value="1"/>
</dbReference>
<gene>
    <name evidence="2" type="ORF">RSO01_60150</name>
</gene>
<dbReference type="PANTHER" id="PTHR35563:SF2">
    <property type="entry name" value="BARREL METAL-DEPENDENT HYDROLASE, PUTATIVE (AFU_ORTHOLOGUE AFUA_1G16240)-RELATED"/>
    <property type="match status" value="1"/>
</dbReference>
<comment type="caution">
    <text evidence="2">The sequence shown here is derived from an EMBL/GenBank/DDBJ whole genome shotgun (WGS) entry which is preliminary data.</text>
</comment>
<keyword evidence="2" id="KW-0378">Hydrolase</keyword>
<dbReference type="EMBL" id="BKAJ01000112">
    <property type="protein sequence ID" value="GEP58849.1"/>
    <property type="molecule type" value="Genomic_DNA"/>
</dbReference>
<accession>A0A512NIS5</accession>
<dbReference type="InterPro" id="IPR032466">
    <property type="entry name" value="Metal_Hydrolase"/>
</dbReference>
<sequence length="268" mass="29405">MAMRDICDCHMHILDHRYPLWSGAALNPPDALVGGYTKVRERIGIARCVVAGPSIYGSDNSCSRDAIVSLGIPARATAVLTKDSSNAEISELNKAGFVAARFNCIQGGPWKIEDMAPIARRIAGFGWHVQVYAGPSQIVEMAGILESLPTPIVFEHICRIRDPKGEDADAFATIAKIVERGRAWVKLSSPYLEPDTKGTQSDRFARTVAAFVEAMPERLVWGSDWPHATEKDQPDTVAMFLAFCSFVGVEKILDRILVENPAQLYGFK</sequence>
<dbReference type="InterPro" id="IPR052358">
    <property type="entry name" value="Aro_Compnd_Degr_Hydrolases"/>
</dbReference>
<evidence type="ECO:0000313" key="3">
    <source>
        <dbReference type="Proteomes" id="UP000321058"/>
    </source>
</evidence>
<dbReference type="Proteomes" id="UP000321058">
    <property type="component" value="Unassembled WGS sequence"/>
</dbReference>
<reference evidence="2 3" key="1">
    <citation type="submission" date="2019-07" db="EMBL/GenBank/DDBJ databases">
        <title>Whole genome shotgun sequence of Reyranella soli NBRC 108950.</title>
        <authorList>
            <person name="Hosoyama A."/>
            <person name="Uohara A."/>
            <person name="Ohji S."/>
            <person name="Ichikawa N."/>
        </authorList>
    </citation>
    <scope>NUCLEOTIDE SEQUENCE [LARGE SCALE GENOMIC DNA]</scope>
    <source>
        <strain evidence="2 3">NBRC 108950</strain>
    </source>
</reference>
<evidence type="ECO:0000259" key="1">
    <source>
        <dbReference type="Pfam" id="PF04909"/>
    </source>
</evidence>
<name>A0A512NIS5_9HYPH</name>
<protein>
    <submittedName>
        <fullName evidence="2">Hydrolase</fullName>
    </submittedName>
</protein>
<dbReference type="Pfam" id="PF04909">
    <property type="entry name" value="Amidohydro_2"/>
    <property type="match status" value="1"/>
</dbReference>
<dbReference type="Gene3D" id="3.20.20.140">
    <property type="entry name" value="Metal-dependent hydrolases"/>
    <property type="match status" value="1"/>
</dbReference>
<dbReference type="GO" id="GO:0016787">
    <property type="term" value="F:hydrolase activity"/>
    <property type="evidence" value="ECO:0007669"/>
    <property type="project" value="UniProtKB-KW"/>
</dbReference>
<keyword evidence="3" id="KW-1185">Reference proteome</keyword>
<dbReference type="OrthoDB" id="9787654at2"/>